<evidence type="ECO:0000313" key="4">
    <source>
        <dbReference type="Proteomes" id="UP000306147"/>
    </source>
</evidence>
<evidence type="ECO:0000259" key="2">
    <source>
        <dbReference type="Pfam" id="PF23639"/>
    </source>
</evidence>
<feature type="domain" description="Toprim" evidence="1">
    <location>
        <begin position="190"/>
        <end position="275"/>
    </location>
</feature>
<name>A0A4V3QY61_9SPHN</name>
<accession>A0A4V3QY61</accession>
<dbReference type="Proteomes" id="UP000306147">
    <property type="component" value="Unassembled WGS sequence"/>
</dbReference>
<reference evidence="3 4" key="1">
    <citation type="submission" date="2019-04" db="EMBL/GenBank/DDBJ databases">
        <title>Sphingomonas psychrotolerans sp. nov., isolated from soil in the Tianshan Mountains, Xinjiang, China.</title>
        <authorList>
            <person name="Luo Y."/>
            <person name="Sheng H."/>
        </authorList>
    </citation>
    <scope>NUCLEOTIDE SEQUENCE [LARGE SCALE GENOMIC DNA]</scope>
    <source>
        <strain evidence="3 4">ZFGT-11</strain>
    </source>
</reference>
<comment type="caution">
    <text evidence="3">The sequence shown here is derived from an EMBL/GenBank/DDBJ whole genome shotgun (WGS) entry which is preliminary data.</text>
</comment>
<dbReference type="RefSeq" id="WP_135965565.1">
    <property type="nucleotide sequence ID" value="NZ_SRXT01000009.1"/>
</dbReference>
<gene>
    <name evidence="3" type="ORF">E5A73_19690</name>
</gene>
<dbReference type="Pfam" id="PF13362">
    <property type="entry name" value="Toprim_3"/>
    <property type="match status" value="1"/>
</dbReference>
<dbReference type="CDD" id="cd01029">
    <property type="entry name" value="TOPRIM_primases"/>
    <property type="match status" value="1"/>
</dbReference>
<dbReference type="Pfam" id="PF23639">
    <property type="entry name" value="DUF7146"/>
    <property type="match status" value="1"/>
</dbReference>
<proteinExistence type="predicted"/>
<keyword evidence="4" id="KW-1185">Reference proteome</keyword>
<dbReference type="AlphaFoldDB" id="A0A4V3QY61"/>
<protein>
    <submittedName>
        <fullName evidence="3">Virulence-associated protein E</fullName>
    </submittedName>
</protein>
<evidence type="ECO:0000259" key="1">
    <source>
        <dbReference type="Pfam" id="PF13362"/>
    </source>
</evidence>
<feature type="domain" description="DUF7146" evidence="2">
    <location>
        <begin position="89"/>
        <end position="182"/>
    </location>
</feature>
<evidence type="ECO:0000313" key="3">
    <source>
        <dbReference type="EMBL" id="TGX49072.1"/>
    </source>
</evidence>
<dbReference type="InterPro" id="IPR055570">
    <property type="entry name" value="DUF7146"/>
</dbReference>
<dbReference type="OrthoDB" id="7465087at2"/>
<dbReference type="InterPro" id="IPR006171">
    <property type="entry name" value="TOPRIM_dom"/>
</dbReference>
<organism evidence="3 4">
    <name type="scientific">Sphingomonas gei</name>
    <dbReference type="NCBI Taxonomy" id="1395960"/>
    <lineage>
        <taxon>Bacteria</taxon>
        <taxon>Pseudomonadati</taxon>
        <taxon>Pseudomonadota</taxon>
        <taxon>Alphaproteobacteria</taxon>
        <taxon>Sphingomonadales</taxon>
        <taxon>Sphingomonadaceae</taxon>
        <taxon>Sphingomonas</taxon>
    </lineage>
</organism>
<sequence>MPLTAQRPSQELVNIVAALGGTWSGYVAMCRCPAHADSYPSLSIRQGDRSILVTCFAGCNREDVLRELRRVRPKQHFAIPDPANLARAINVERIWDQGSDVRGTLAERYLARRHLLPPPADLRFHPRCPYLPKPKTVFLPALLVAVREFRKLVAIQRIFLDPESADYTRKVMLGTPLSGAWRGRAAGATLAIAEGFETADAFMRLNDIPCWASLGARRLDQLTIPASVTTLLIAEDNDPEGRRAAVQAQEHYARDGLDIRRFPPPPKFKDWAEVLDGRSLLQTRS</sequence>
<dbReference type="EMBL" id="SRXT01000009">
    <property type="protein sequence ID" value="TGX49072.1"/>
    <property type="molecule type" value="Genomic_DNA"/>
</dbReference>
<dbReference type="InterPro" id="IPR034154">
    <property type="entry name" value="TOPRIM_DnaG/twinkle"/>
</dbReference>